<dbReference type="EMBL" id="JAHQIW010001447">
    <property type="protein sequence ID" value="KAJ1352548.1"/>
    <property type="molecule type" value="Genomic_DNA"/>
</dbReference>
<evidence type="ECO:0000313" key="3">
    <source>
        <dbReference type="Proteomes" id="UP001196413"/>
    </source>
</evidence>
<name>A0AAD5MAE3_PARTN</name>
<dbReference type="AlphaFoldDB" id="A0AAD5MAE3"/>
<accession>A0AAD5MAE3</accession>
<feature type="transmembrane region" description="Helical" evidence="1">
    <location>
        <begin position="16"/>
        <end position="36"/>
    </location>
</feature>
<evidence type="ECO:0000256" key="1">
    <source>
        <dbReference type="SAM" id="Phobius"/>
    </source>
</evidence>
<sequence>MGVTDFSEVFRPSPSSIYSITDVVYFVMASGTYMTYPQIRFVLLKNKCDSDECRFFDRIHAHCTVRGLTEPYHLEHGRENRNRETLRSAVVAN</sequence>
<reference evidence="2" key="1">
    <citation type="submission" date="2021-06" db="EMBL/GenBank/DDBJ databases">
        <title>Parelaphostrongylus tenuis whole genome reference sequence.</title>
        <authorList>
            <person name="Garwood T.J."/>
            <person name="Larsen P.A."/>
            <person name="Fountain-Jones N.M."/>
            <person name="Garbe J.R."/>
            <person name="Macchietto M.G."/>
            <person name="Kania S.A."/>
            <person name="Gerhold R.W."/>
            <person name="Richards J.E."/>
            <person name="Wolf T.M."/>
        </authorList>
    </citation>
    <scope>NUCLEOTIDE SEQUENCE</scope>
    <source>
        <strain evidence="2">MNPRO001-30</strain>
        <tissue evidence="2">Meninges</tissue>
    </source>
</reference>
<organism evidence="2 3">
    <name type="scientific">Parelaphostrongylus tenuis</name>
    <name type="common">Meningeal worm</name>
    <dbReference type="NCBI Taxonomy" id="148309"/>
    <lineage>
        <taxon>Eukaryota</taxon>
        <taxon>Metazoa</taxon>
        <taxon>Ecdysozoa</taxon>
        <taxon>Nematoda</taxon>
        <taxon>Chromadorea</taxon>
        <taxon>Rhabditida</taxon>
        <taxon>Rhabditina</taxon>
        <taxon>Rhabditomorpha</taxon>
        <taxon>Strongyloidea</taxon>
        <taxon>Metastrongylidae</taxon>
        <taxon>Parelaphostrongylus</taxon>
    </lineage>
</organism>
<evidence type="ECO:0000313" key="2">
    <source>
        <dbReference type="EMBL" id="KAJ1352548.1"/>
    </source>
</evidence>
<keyword evidence="1" id="KW-0472">Membrane</keyword>
<proteinExistence type="predicted"/>
<keyword evidence="3" id="KW-1185">Reference proteome</keyword>
<dbReference type="Proteomes" id="UP001196413">
    <property type="component" value="Unassembled WGS sequence"/>
</dbReference>
<keyword evidence="1" id="KW-1133">Transmembrane helix</keyword>
<comment type="caution">
    <text evidence="2">The sequence shown here is derived from an EMBL/GenBank/DDBJ whole genome shotgun (WGS) entry which is preliminary data.</text>
</comment>
<keyword evidence="1" id="KW-0812">Transmembrane</keyword>
<gene>
    <name evidence="2" type="ORF">KIN20_008927</name>
</gene>
<protein>
    <submittedName>
        <fullName evidence="2">Uncharacterized protein</fullName>
    </submittedName>
</protein>